<dbReference type="PANTHER" id="PTHR30126:SF25">
    <property type="entry name" value="HTH-TYPE TRANSCRIPTIONAL REGULATOR METR"/>
    <property type="match status" value="1"/>
</dbReference>
<keyword evidence="3" id="KW-0238">DNA-binding</keyword>
<evidence type="ECO:0000313" key="7">
    <source>
        <dbReference type="Proteomes" id="UP000182034"/>
    </source>
</evidence>
<proteinExistence type="inferred from homology"/>
<evidence type="ECO:0000256" key="1">
    <source>
        <dbReference type="ARBA" id="ARBA00009437"/>
    </source>
</evidence>
<dbReference type="Proteomes" id="UP000182034">
    <property type="component" value="Unassembled WGS sequence"/>
</dbReference>
<evidence type="ECO:0000256" key="4">
    <source>
        <dbReference type="ARBA" id="ARBA00023163"/>
    </source>
</evidence>
<evidence type="ECO:0000256" key="3">
    <source>
        <dbReference type="ARBA" id="ARBA00023125"/>
    </source>
</evidence>
<dbReference type="Pfam" id="PF03466">
    <property type="entry name" value="LysR_substrate"/>
    <property type="match status" value="1"/>
</dbReference>
<gene>
    <name evidence="6" type="ORF">SAMN05216324_11148</name>
</gene>
<feature type="domain" description="HTH lysR-type" evidence="5">
    <location>
        <begin position="1"/>
        <end position="58"/>
    </location>
</feature>
<dbReference type="InterPro" id="IPR036390">
    <property type="entry name" value="WH_DNA-bd_sf"/>
</dbReference>
<organism evidence="6 7">
    <name type="scientific">Chryseobacterium limigenitum</name>
    <dbReference type="NCBI Taxonomy" id="1612149"/>
    <lineage>
        <taxon>Bacteria</taxon>
        <taxon>Pseudomonadati</taxon>
        <taxon>Bacteroidota</taxon>
        <taxon>Flavobacteriia</taxon>
        <taxon>Flavobacteriales</taxon>
        <taxon>Weeksellaceae</taxon>
        <taxon>Chryseobacterium group</taxon>
        <taxon>Chryseobacterium</taxon>
    </lineage>
</organism>
<dbReference type="PRINTS" id="PR00039">
    <property type="entry name" value="HTHLYSR"/>
</dbReference>
<reference evidence="7" key="1">
    <citation type="submission" date="2016-10" db="EMBL/GenBank/DDBJ databases">
        <authorList>
            <person name="Varghese N."/>
            <person name="Submissions S."/>
        </authorList>
    </citation>
    <scope>NUCLEOTIDE SEQUENCE [LARGE SCALE GENOMIC DNA]</scope>
    <source>
        <strain evidence="7">SUR2</strain>
    </source>
</reference>
<dbReference type="Pfam" id="PF00126">
    <property type="entry name" value="HTH_1"/>
    <property type="match status" value="1"/>
</dbReference>
<evidence type="ECO:0000313" key="6">
    <source>
        <dbReference type="EMBL" id="SFZ95593.1"/>
    </source>
</evidence>
<name>A0A1K2IT35_9FLAO</name>
<dbReference type="GO" id="GO:0003700">
    <property type="term" value="F:DNA-binding transcription factor activity"/>
    <property type="evidence" value="ECO:0007669"/>
    <property type="project" value="InterPro"/>
</dbReference>
<dbReference type="PANTHER" id="PTHR30126">
    <property type="entry name" value="HTH-TYPE TRANSCRIPTIONAL REGULATOR"/>
    <property type="match status" value="1"/>
</dbReference>
<dbReference type="InterPro" id="IPR036388">
    <property type="entry name" value="WH-like_DNA-bd_sf"/>
</dbReference>
<keyword evidence="2" id="KW-0805">Transcription regulation</keyword>
<dbReference type="SUPFAM" id="SSF53850">
    <property type="entry name" value="Periplasmic binding protein-like II"/>
    <property type="match status" value="1"/>
</dbReference>
<comment type="similarity">
    <text evidence="1">Belongs to the LysR transcriptional regulatory family.</text>
</comment>
<keyword evidence="7" id="KW-1185">Reference proteome</keyword>
<dbReference type="PROSITE" id="PS50931">
    <property type="entry name" value="HTH_LYSR"/>
    <property type="match status" value="1"/>
</dbReference>
<dbReference type="EMBL" id="FPKW01000011">
    <property type="protein sequence ID" value="SFZ95593.1"/>
    <property type="molecule type" value="Genomic_DNA"/>
</dbReference>
<dbReference type="Gene3D" id="1.10.10.10">
    <property type="entry name" value="Winged helix-like DNA-binding domain superfamily/Winged helix DNA-binding domain"/>
    <property type="match status" value="1"/>
</dbReference>
<sequence>MEIRHLKLIKAIVEEGGITKAINKLHLTQSALSHQLKEAEQKLGTDIFIRSNKKLILTEAGEKLYKTANEILDKLYNTQNEINSLIHGDTGTINLCSECFSGYHWLAPVLKKFNNSYPKVDLNIAIHAANNALESLLDHTLDIALTSDLIENKNLEYIELFENETVLLVSENHHLASKEYVLPEDFQDENLIVHSLPLEKVTVYNLFLKPQNIVPKKIMPIPLTEASLSMVKAEMGIMTMPKWSAEQHLLANPTLKAIKIGENGLKRIQYISILKDTKNPDYFNKFIEYLKLELCDLVD</sequence>
<dbReference type="FunFam" id="1.10.10.10:FF:000001">
    <property type="entry name" value="LysR family transcriptional regulator"/>
    <property type="match status" value="1"/>
</dbReference>
<evidence type="ECO:0000259" key="5">
    <source>
        <dbReference type="PROSITE" id="PS50931"/>
    </source>
</evidence>
<keyword evidence="4" id="KW-0804">Transcription</keyword>
<protein>
    <submittedName>
        <fullName evidence="6">Transcriptional regulator, LysR family</fullName>
    </submittedName>
</protein>
<dbReference type="InterPro" id="IPR000847">
    <property type="entry name" value="LysR_HTH_N"/>
</dbReference>
<dbReference type="SUPFAM" id="SSF46785">
    <property type="entry name" value="Winged helix' DNA-binding domain"/>
    <property type="match status" value="1"/>
</dbReference>
<accession>A0A1K2IT35</accession>
<dbReference type="GO" id="GO:0000976">
    <property type="term" value="F:transcription cis-regulatory region binding"/>
    <property type="evidence" value="ECO:0007669"/>
    <property type="project" value="TreeGrafter"/>
</dbReference>
<dbReference type="AlphaFoldDB" id="A0A1K2IT35"/>
<dbReference type="STRING" id="1612149.SAMN05216324_11148"/>
<evidence type="ECO:0000256" key="2">
    <source>
        <dbReference type="ARBA" id="ARBA00023015"/>
    </source>
</evidence>
<dbReference type="Gene3D" id="3.40.190.290">
    <property type="match status" value="1"/>
</dbReference>
<dbReference type="RefSeq" id="WP_072410852.1">
    <property type="nucleotide sequence ID" value="NZ_FPKW01000011.1"/>
</dbReference>
<dbReference type="OrthoDB" id="9803735at2"/>
<dbReference type="InterPro" id="IPR005119">
    <property type="entry name" value="LysR_subst-bd"/>
</dbReference>